<dbReference type="EMBL" id="SEZJ01000007">
    <property type="protein sequence ID" value="RYU46471.1"/>
    <property type="molecule type" value="Genomic_DNA"/>
</dbReference>
<feature type="transmembrane region" description="Helical" evidence="1">
    <location>
        <begin position="746"/>
        <end position="771"/>
    </location>
</feature>
<evidence type="ECO:0000313" key="3">
    <source>
        <dbReference type="Proteomes" id="UP000293465"/>
    </source>
</evidence>
<proteinExistence type="predicted"/>
<accession>A0A4Q5KMA5</accession>
<keyword evidence="1" id="KW-0812">Transmembrane</keyword>
<name>A0A4Q5KMA5_9GAMM</name>
<dbReference type="GeneID" id="56275438"/>
<gene>
    <name evidence="2" type="ORF">ERW49_10275</name>
</gene>
<dbReference type="Proteomes" id="UP000293465">
    <property type="component" value="Unassembled WGS sequence"/>
</dbReference>
<reference evidence="2 3" key="1">
    <citation type="submission" date="2019-02" db="EMBL/GenBank/DDBJ databases">
        <title>Genome sequences of Aliivibrio finisterrensis strains from farmed Atlantic salmon.</title>
        <authorList>
            <person name="Bowman J.P."/>
        </authorList>
    </citation>
    <scope>NUCLEOTIDE SEQUENCE [LARGE SCALE GENOMIC DNA]</scope>
    <source>
        <strain evidence="2 3">A32</strain>
    </source>
</reference>
<sequence>MSGLNKTIILRNVYAHNCVVLSSYARNRLEKVNTEQELYFAYDDINRFIKDNKKELNLNNEFDKLRKELLNKAYQTNNLDISKEVRILVSEVSDIGELLAIKAYILNLIQDKAFLNELNKLKKQFSENREVSAYLSEMEKKGISNDNITEISQNINSLQEALNIDLPAIDYTLKKALLGLTEAELNVVFSCLMHKNSYSSYMKKIPVGKVSLKFFAAHLSNEICLYGNSTLDNTLGKFALYDNIRFQSAIQLGWKNKEKISDFLIDSKRHNQIKKREQILKGIKTLGTSTFDSADILLSHVVPIIERSYQYSNIDIHGVDAILEKDLKVEETDLLIERILPYFNHVTYEWDSTFVRRNKLQEACKKNLFTTEQMHQVESTWQDCSKNPNKRYVDVAAAIIGVDSGEKIADKAVEEIKFYQESVETLRKQIAGELCGNRAKGGVDAERYKGDIFERLNVIFFNKNARSMGSDVRAYTTDDLGLKNHQVIDIIVLSEKDKAYFDSLNSFEDKNAFISLQDDHWQAKCNNSAAENINSLSKYQGTGFLGSHSEKDIFSTLGNKSSWSERQVEAFRENYSDTLNAYGISGEAFTVEETIEIAKCSPSGLSDEAQSIILKRIDDELKDVGKNVVNSAINAALIGGVVSAFIEAISCYQEKVPLKVAAKRVAKQAVLGATKSAVRAALVTLVTAYAKKYAAQKAMGAVGAKALGKGAGMAAVFVIETGWDLFQYQRGKIDATQLQANVGNNALGLGAGIGIVVMIGTGGLGAVLGVVAGGTISILNPVGRFVVTDYESILKYDPYRGDKLSNSVARFSQQAEQVMT</sequence>
<keyword evidence="1" id="KW-1133">Transmembrane helix</keyword>
<organism evidence="2 3">
    <name type="scientific">Aliivibrio finisterrensis</name>
    <dbReference type="NCBI Taxonomy" id="511998"/>
    <lineage>
        <taxon>Bacteria</taxon>
        <taxon>Pseudomonadati</taxon>
        <taxon>Pseudomonadota</taxon>
        <taxon>Gammaproteobacteria</taxon>
        <taxon>Vibrionales</taxon>
        <taxon>Vibrionaceae</taxon>
        <taxon>Aliivibrio</taxon>
    </lineage>
</organism>
<evidence type="ECO:0000256" key="1">
    <source>
        <dbReference type="SAM" id="Phobius"/>
    </source>
</evidence>
<protein>
    <submittedName>
        <fullName evidence="2">Uncharacterized protein</fullName>
    </submittedName>
</protein>
<evidence type="ECO:0000313" key="2">
    <source>
        <dbReference type="EMBL" id="RYU46471.1"/>
    </source>
</evidence>
<keyword evidence="1" id="KW-0472">Membrane</keyword>
<comment type="caution">
    <text evidence="2">The sequence shown here is derived from an EMBL/GenBank/DDBJ whole genome shotgun (WGS) entry which is preliminary data.</text>
</comment>
<dbReference type="RefSeq" id="WP_130087282.1">
    <property type="nucleotide sequence ID" value="NZ_SEZJ01000007.1"/>
</dbReference>
<dbReference type="AlphaFoldDB" id="A0A4Q5KMA5"/>